<feature type="region of interest" description="Disordered" evidence="1">
    <location>
        <begin position="184"/>
        <end position="206"/>
    </location>
</feature>
<dbReference type="HOGENOM" id="CLU_1332414_0_0_1"/>
<proteinExistence type="predicted"/>
<protein>
    <submittedName>
        <fullName evidence="2">Uncharacterized protein</fullName>
    </submittedName>
</protein>
<evidence type="ECO:0000313" key="3">
    <source>
        <dbReference type="Proteomes" id="UP000027073"/>
    </source>
</evidence>
<sequence>MVVLLIARPASAAVVPANNTDAPLATPVLAPGPTAPTALSATLALPGPIVPPSVAPPGPPAGPGILPPPTAPAAAVLPGPLTPAPLAPPAPAGVAVMPSTANTNTLRIHGISARDILNNHNTTRRAQWEVFPGMKGLILSFNPGYTPTGAAACVPLLQQAIRSILHLAQDPRCKGNLKMAAQRRASRGAGLAEGESKDMNKTNYNT</sequence>
<dbReference type="AlphaFoldDB" id="A0A067NW41"/>
<evidence type="ECO:0000313" key="2">
    <source>
        <dbReference type="EMBL" id="KDQ28327.1"/>
    </source>
</evidence>
<dbReference type="InParanoid" id="A0A067NW41"/>
<gene>
    <name evidence="2" type="ORF">PLEOSDRAFT_1104992</name>
</gene>
<reference evidence="3" key="1">
    <citation type="journal article" date="2014" name="Proc. Natl. Acad. Sci. U.S.A.">
        <title>Extensive sampling of basidiomycete genomes demonstrates inadequacy of the white-rot/brown-rot paradigm for wood decay fungi.</title>
        <authorList>
            <person name="Riley R."/>
            <person name="Salamov A.A."/>
            <person name="Brown D.W."/>
            <person name="Nagy L.G."/>
            <person name="Floudas D."/>
            <person name="Held B.W."/>
            <person name="Levasseur A."/>
            <person name="Lombard V."/>
            <person name="Morin E."/>
            <person name="Otillar R."/>
            <person name="Lindquist E.A."/>
            <person name="Sun H."/>
            <person name="LaButti K.M."/>
            <person name="Schmutz J."/>
            <person name="Jabbour D."/>
            <person name="Luo H."/>
            <person name="Baker S.E."/>
            <person name="Pisabarro A.G."/>
            <person name="Walton J.D."/>
            <person name="Blanchette R.A."/>
            <person name="Henrissat B."/>
            <person name="Martin F."/>
            <person name="Cullen D."/>
            <person name="Hibbett D.S."/>
            <person name="Grigoriev I.V."/>
        </authorList>
    </citation>
    <scope>NUCLEOTIDE SEQUENCE [LARGE SCALE GENOMIC DNA]</scope>
    <source>
        <strain evidence="3">PC15</strain>
    </source>
</reference>
<dbReference type="EMBL" id="KL198008">
    <property type="protein sequence ID" value="KDQ28327.1"/>
    <property type="molecule type" value="Genomic_DNA"/>
</dbReference>
<evidence type="ECO:0000256" key="1">
    <source>
        <dbReference type="SAM" id="MobiDB-lite"/>
    </source>
</evidence>
<accession>A0A067NW41</accession>
<dbReference type="VEuPathDB" id="FungiDB:PLEOSDRAFT_1104992"/>
<dbReference type="Proteomes" id="UP000027073">
    <property type="component" value="Unassembled WGS sequence"/>
</dbReference>
<name>A0A067NW41_PLEO1</name>
<organism evidence="2 3">
    <name type="scientific">Pleurotus ostreatus (strain PC15)</name>
    <name type="common">Oyster mushroom</name>
    <dbReference type="NCBI Taxonomy" id="1137138"/>
    <lineage>
        <taxon>Eukaryota</taxon>
        <taxon>Fungi</taxon>
        <taxon>Dikarya</taxon>
        <taxon>Basidiomycota</taxon>
        <taxon>Agaricomycotina</taxon>
        <taxon>Agaricomycetes</taxon>
        <taxon>Agaricomycetidae</taxon>
        <taxon>Agaricales</taxon>
        <taxon>Pleurotineae</taxon>
        <taxon>Pleurotaceae</taxon>
        <taxon>Pleurotus</taxon>
    </lineage>
</organism>